<evidence type="ECO:0000256" key="4">
    <source>
        <dbReference type="ARBA" id="ARBA00022660"/>
    </source>
</evidence>
<name>A0AAF0EXK9_9BASI</name>
<evidence type="ECO:0000256" key="7">
    <source>
        <dbReference type="ARBA" id="ARBA00023128"/>
    </source>
</evidence>
<evidence type="ECO:0000256" key="1">
    <source>
        <dbReference type="ARBA" id="ARBA00004273"/>
    </source>
</evidence>
<evidence type="ECO:0000256" key="5">
    <source>
        <dbReference type="ARBA" id="ARBA00022792"/>
    </source>
</evidence>
<evidence type="ECO:0000259" key="10">
    <source>
        <dbReference type="Pfam" id="PF02320"/>
    </source>
</evidence>
<feature type="region of interest" description="Disordered" evidence="9">
    <location>
        <begin position="29"/>
        <end position="85"/>
    </location>
</feature>
<evidence type="ECO:0000256" key="6">
    <source>
        <dbReference type="ARBA" id="ARBA00022982"/>
    </source>
</evidence>
<dbReference type="AlphaFoldDB" id="A0AAF0EXK9"/>
<dbReference type="InterPro" id="IPR023184">
    <property type="entry name" value="Ubol_cytC_Rdtase_hinge_dom"/>
</dbReference>
<keyword evidence="4" id="KW-0679">Respiratory chain</keyword>
<keyword evidence="3" id="KW-0813">Transport</keyword>
<dbReference type="InterPro" id="IPR036811">
    <property type="entry name" value="Ubol_cytC_Rdtase_hinge_dom_sf"/>
</dbReference>
<gene>
    <name evidence="11" type="primary">QCR6</name>
    <name evidence="11" type="ORF">MJAP1_001882</name>
</gene>
<dbReference type="GO" id="GO:0005743">
    <property type="term" value="C:mitochondrial inner membrane"/>
    <property type="evidence" value="ECO:0007669"/>
    <property type="project" value="UniProtKB-SubCell"/>
</dbReference>
<accession>A0AAF0EXK9</accession>
<feature type="compositionally biased region" description="Acidic residues" evidence="9">
    <location>
        <begin position="37"/>
        <end position="82"/>
    </location>
</feature>
<dbReference type="Gene3D" id="1.10.287.20">
    <property type="entry name" value="Ubiquinol-cytochrome C reductase hinge domain"/>
    <property type="match status" value="1"/>
</dbReference>
<comment type="subcellular location">
    <subcellularLocation>
        <location evidence="1">Mitochondrion inner membrane</location>
    </subcellularLocation>
</comment>
<comment type="similarity">
    <text evidence="2">Belongs to the UQCRH/QCR6 family.</text>
</comment>
<feature type="region of interest" description="Disordered" evidence="9">
    <location>
        <begin position="109"/>
        <end position="128"/>
    </location>
</feature>
<keyword evidence="7" id="KW-0496">Mitochondrion</keyword>
<protein>
    <submittedName>
        <fullName evidence="11">Ubiquinol--cytochrome-c reductase subunit 6</fullName>
    </submittedName>
</protein>
<keyword evidence="12" id="KW-1185">Reference proteome</keyword>
<keyword evidence="5" id="KW-0999">Mitochondrion inner membrane</keyword>
<evidence type="ECO:0000256" key="3">
    <source>
        <dbReference type="ARBA" id="ARBA00022448"/>
    </source>
</evidence>
<dbReference type="EMBL" id="CP119960">
    <property type="protein sequence ID" value="WFD38916.1"/>
    <property type="molecule type" value="Genomic_DNA"/>
</dbReference>
<dbReference type="Proteomes" id="UP001217754">
    <property type="component" value="Chromosome 3"/>
</dbReference>
<organism evidence="11 12">
    <name type="scientific">Malassezia japonica</name>
    <dbReference type="NCBI Taxonomy" id="223818"/>
    <lineage>
        <taxon>Eukaryota</taxon>
        <taxon>Fungi</taxon>
        <taxon>Dikarya</taxon>
        <taxon>Basidiomycota</taxon>
        <taxon>Ustilaginomycotina</taxon>
        <taxon>Malasseziomycetes</taxon>
        <taxon>Malasseziales</taxon>
        <taxon>Malasseziaceae</taxon>
        <taxon>Malassezia</taxon>
    </lineage>
</organism>
<dbReference type="Pfam" id="PF02320">
    <property type="entry name" value="UCR_hinge"/>
    <property type="match status" value="1"/>
</dbReference>
<keyword evidence="6" id="KW-0249">Electron transport</keyword>
<evidence type="ECO:0000256" key="9">
    <source>
        <dbReference type="SAM" id="MobiDB-lite"/>
    </source>
</evidence>
<dbReference type="GeneID" id="85225531"/>
<evidence type="ECO:0000256" key="8">
    <source>
        <dbReference type="ARBA" id="ARBA00023136"/>
    </source>
</evidence>
<evidence type="ECO:0000313" key="11">
    <source>
        <dbReference type="EMBL" id="WFD38916.1"/>
    </source>
</evidence>
<keyword evidence="8" id="KW-0472">Membrane</keyword>
<sequence>MSLLSALSNFGMSSSAVAEETAAPSWFASVFPVAHSEEEEKEEADEEKADDEAEKSEEADEEADEKEEDEDEDEDEDDDDDTMPAIYEECEKSSACGSVRHHFEECQERVTGGKGFPHEDCTEELAVI</sequence>
<dbReference type="RefSeq" id="XP_060121813.1">
    <property type="nucleotide sequence ID" value="XM_060265830.1"/>
</dbReference>
<dbReference type="SUPFAM" id="SSF81531">
    <property type="entry name" value="Non-heme 11 kDa protein of cytochrome bc1 complex (Ubiquinol-cytochrome c reductase)"/>
    <property type="match status" value="1"/>
</dbReference>
<proteinExistence type="inferred from homology"/>
<evidence type="ECO:0000313" key="12">
    <source>
        <dbReference type="Proteomes" id="UP001217754"/>
    </source>
</evidence>
<feature type="domain" description="Ubiquinol-cytochrome C reductase hinge" evidence="10">
    <location>
        <begin position="81"/>
        <end position="125"/>
    </location>
</feature>
<evidence type="ECO:0000256" key="2">
    <source>
        <dbReference type="ARBA" id="ARBA00006498"/>
    </source>
</evidence>
<reference evidence="11" key="1">
    <citation type="submission" date="2023-03" db="EMBL/GenBank/DDBJ databases">
        <title>Mating type loci evolution in Malassezia.</title>
        <authorList>
            <person name="Coelho M.A."/>
        </authorList>
    </citation>
    <scope>NUCLEOTIDE SEQUENCE</scope>
    <source>
        <strain evidence="11">CBS 9431</strain>
    </source>
</reference>